<dbReference type="Pfam" id="PF02365">
    <property type="entry name" value="NAM"/>
    <property type="match status" value="1"/>
</dbReference>
<evidence type="ECO:0000256" key="7">
    <source>
        <dbReference type="ARBA" id="ARBA00023136"/>
    </source>
</evidence>
<comment type="caution">
    <text evidence="14">The sequence shown here is derived from an EMBL/GenBank/DDBJ whole genome shotgun (WGS) entry which is preliminary data.</text>
</comment>
<keyword evidence="9" id="KW-0804">Transcription</keyword>
<dbReference type="InterPro" id="IPR003441">
    <property type="entry name" value="NAC-dom"/>
</dbReference>
<evidence type="ECO:0000256" key="10">
    <source>
        <dbReference type="ARBA" id="ARBA00023242"/>
    </source>
</evidence>
<keyword evidence="10" id="KW-0539">Nucleus</keyword>
<gene>
    <name evidence="14" type="ORF">CEY00_Acc03232</name>
</gene>
<evidence type="ECO:0000256" key="6">
    <source>
        <dbReference type="ARBA" id="ARBA00023125"/>
    </source>
</evidence>
<reference evidence="14 15" key="1">
    <citation type="submission" date="2017-07" db="EMBL/GenBank/DDBJ databases">
        <title>An improved, manually edited Actinidia chinensis var. chinensis (kiwifruit) genome highlights the challenges associated with draft genomes and gene prediction in plants.</title>
        <authorList>
            <person name="Pilkington S."/>
            <person name="Crowhurst R."/>
            <person name="Hilario E."/>
            <person name="Nardozza S."/>
            <person name="Fraser L."/>
            <person name="Peng Y."/>
            <person name="Gunaseelan K."/>
            <person name="Simpson R."/>
            <person name="Tahir J."/>
            <person name="Deroles S."/>
            <person name="Templeton K."/>
            <person name="Luo Z."/>
            <person name="Davy M."/>
            <person name="Cheng C."/>
            <person name="Mcneilage M."/>
            <person name="Scaglione D."/>
            <person name="Liu Y."/>
            <person name="Zhang Q."/>
            <person name="Datson P."/>
            <person name="De Silva N."/>
            <person name="Gardiner S."/>
            <person name="Bassett H."/>
            <person name="Chagne D."/>
            <person name="Mccallum J."/>
            <person name="Dzierzon H."/>
            <person name="Deng C."/>
            <person name="Wang Y.-Y."/>
            <person name="Barron N."/>
            <person name="Manako K."/>
            <person name="Bowen J."/>
            <person name="Foster T."/>
            <person name="Erridge Z."/>
            <person name="Tiffin H."/>
            <person name="Waite C."/>
            <person name="Davies K."/>
            <person name="Grierson E."/>
            <person name="Laing W."/>
            <person name="Kirk R."/>
            <person name="Chen X."/>
            <person name="Wood M."/>
            <person name="Montefiori M."/>
            <person name="Brummell D."/>
            <person name="Schwinn K."/>
            <person name="Catanach A."/>
            <person name="Fullerton C."/>
            <person name="Li D."/>
            <person name="Meiyalaghan S."/>
            <person name="Nieuwenhuizen N."/>
            <person name="Read N."/>
            <person name="Prakash R."/>
            <person name="Hunter D."/>
            <person name="Zhang H."/>
            <person name="Mckenzie M."/>
            <person name="Knabel M."/>
            <person name="Harris A."/>
            <person name="Allan A."/>
            <person name="Chen A."/>
            <person name="Janssen B."/>
            <person name="Plunkett B."/>
            <person name="Dwamena C."/>
            <person name="Voogd C."/>
            <person name="Leif D."/>
            <person name="Lafferty D."/>
            <person name="Souleyre E."/>
            <person name="Varkonyi-Gasic E."/>
            <person name="Gambi F."/>
            <person name="Hanley J."/>
            <person name="Yao J.-L."/>
            <person name="Cheung J."/>
            <person name="David K."/>
            <person name="Warren B."/>
            <person name="Marsh K."/>
            <person name="Snowden K."/>
            <person name="Lin-Wang K."/>
            <person name="Brian L."/>
            <person name="Martinez-Sanchez M."/>
            <person name="Wang M."/>
            <person name="Ileperuma N."/>
            <person name="Macnee N."/>
            <person name="Campin R."/>
            <person name="Mcatee P."/>
            <person name="Drummond R."/>
            <person name="Espley R."/>
            <person name="Ireland H."/>
            <person name="Wu R."/>
            <person name="Atkinson R."/>
            <person name="Karunairetnam S."/>
            <person name="Bulley S."/>
            <person name="Chunkath S."/>
            <person name="Hanley Z."/>
            <person name="Storey R."/>
            <person name="Thrimawithana A."/>
            <person name="Thomson S."/>
            <person name="David C."/>
            <person name="Testolin R."/>
        </authorList>
    </citation>
    <scope>NUCLEOTIDE SEQUENCE [LARGE SCALE GENOMIC DNA]</scope>
    <source>
        <strain evidence="15">cv. Red5</strain>
        <tissue evidence="14">Young leaf</tissue>
    </source>
</reference>
<dbReference type="OrthoDB" id="737278at2759"/>
<keyword evidence="8" id="KW-0010">Activator</keyword>
<reference evidence="15" key="2">
    <citation type="journal article" date="2018" name="BMC Genomics">
        <title>A manually annotated Actinidia chinensis var. chinensis (kiwifruit) genome highlights the challenges associated with draft genomes and gene prediction in plants.</title>
        <authorList>
            <person name="Pilkington S.M."/>
            <person name="Crowhurst R."/>
            <person name="Hilario E."/>
            <person name="Nardozza S."/>
            <person name="Fraser L."/>
            <person name="Peng Y."/>
            <person name="Gunaseelan K."/>
            <person name="Simpson R."/>
            <person name="Tahir J."/>
            <person name="Deroles S.C."/>
            <person name="Templeton K."/>
            <person name="Luo Z."/>
            <person name="Davy M."/>
            <person name="Cheng C."/>
            <person name="McNeilage M."/>
            <person name="Scaglione D."/>
            <person name="Liu Y."/>
            <person name="Zhang Q."/>
            <person name="Datson P."/>
            <person name="De Silva N."/>
            <person name="Gardiner S.E."/>
            <person name="Bassett H."/>
            <person name="Chagne D."/>
            <person name="McCallum J."/>
            <person name="Dzierzon H."/>
            <person name="Deng C."/>
            <person name="Wang Y.Y."/>
            <person name="Barron L."/>
            <person name="Manako K."/>
            <person name="Bowen J."/>
            <person name="Foster T.M."/>
            <person name="Erridge Z.A."/>
            <person name="Tiffin H."/>
            <person name="Waite C.N."/>
            <person name="Davies K.M."/>
            <person name="Grierson E.P."/>
            <person name="Laing W.A."/>
            <person name="Kirk R."/>
            <person name="Chen X."/>
            <person name="Wood M."/>
            <person name="Montefiori M."/>
            <person name="Brummell D.A."/>
            <person name="Schwinn K.E."/>
            <person name="Catanach A."/>
            <person name="Fullerton C."/>
            <person name="Li D."/>
            <person name="Meiyalaghan S."/>
            <person name="Nieuwenhuizen N."/>
            <person name="Read N."/>
            <person name="Prakash R."/>
            <person name="Hunter D."/>
            <person name="Zhang H."/>
            <person name="McKenzie M."/>
            <person name="Knabel M."/>
            <person name="Harris A."/>
            <person name="Allan A.C."/>
            <person name="Gleave A."/>
            <person name="Chen A."/>
            <person name="Janssen B.J."/>
            <person name="Plunkett B."/>
            <person name="Ampomah-Dwamena C."/>
            <person name="Voogd C."/>
            <person name="Leif D."/>
            <person name="Lafferty D."/>
            <person name="Souleyre E.J.F."/>
            <person name="Varkonyi-Gasic E."/>
            <person name="Gambi F."/>
            <person name="Hanley J."/>
            <person name="Yao J.L."/>
            <person name="Cheung J."/>
            <person name="David K.M."/>
            <person name="Warren B."/>
            <person name="Marsh K."/>
            <person name="Snowden K.C."/>
            <person name="Lin-Wang K."/>
            <person name="Brian L."/>
            <person name="Martinez-Sanchez M."/>
            <person name="Wang M."/>
            <person name="Ileperuma N."/>
            <person name="Macnee N."/>
            <person name="Campin R."/>
            <person name="McAtee P."/>
            <person name="Drummond R.S.M."/>
            <person name="Espley R.V."/>
            <person name="Ireland H.S."/>
            <person name="Wu R."/>
            <person name="Atkinson R.G."/>
            <person name="Karunairetnam S."/>
            <person name="Bulley S."/>
            <person name="Chunkath S."/>
            <person name="Hanley Z."/>
            <person name="Storey R."/>
            <person name="Thrimawithana A.H."/>
            <person name="Thomson S."/>
            <person name="David C."/>
            <person name="Testolin R."/>
            <person name="Huang H."/>
            <person name="Hellens R.P."/>
            <person name="Schaffer R.J."/>
        </authorList>
    </citation>
    <scope>NUCLEOTIDE SEQUENCE [LARGE SCALE GENOMIC DNA]</scope>
    <source>
        <strain evidence="15">cv. Red5</strain>
    </source>
</reference>
<dbReference type="Gramene" id="PSS32936">
    <property type="protein sequence ID" value="PSS32936"/>
    <property type="gene ID" value="CEY00_Acc03232"/>
</dbReference>
<feature type="domain" description="NAC" evidence="13">
    <location>
        <begin position="9"/>
        <end position="161"/>
    </location>
</feature>
<keyword evidence="5" id="KW-0805">Transcription regulation</keyword>
<dbReference type="GO" id="GO:0006355">
    <property type="term" value="P:regulation of DNA-templated transcription"/>
    <property type="evidence" value="ECO:0007669"/>
    <property type="project" value="InterPro"/>
</dbReference>
<evidence type="ECO:0000256" key="8">
    <source>
        <dbReference type="ARBA" id="ARBA00023159"/>
    </source>
</evidence>
<accession>A0A2R6RSD0</accession>
<dbReference type="AlphaFoldDB" id="A0A2R6RSD0"/>
<evidence type="ECO:0000256" key="11">
    <source>
        <dbReference type="SAM" id="MobiDB-lite"/>
    </source>
</evidence>
<comment type="subcellular location">
    <subcellularLocation>
        <location evidence="2">Membrane</location>
        <topology evidence="2">Single-pass membrane protein</topology>
    </subcellularLocation>
    <subcellularLocation>
        <location evidence="1">Nucleus</location>
    </subcellularLocation>
</comment>
<organism evidence="14 15">
    <name type="scientific">Actinidia chinensis var. chinensis</name>
    <name type="common">Chinese soft-hair kiwi</name>
    <dbReference type="NCBI Taxonomy" id="1590841"/>
    <lineage>
        <taxon>Eukaryota</taxon>
        <taxon>Viridiplantae</taxon>
        <taxon>Streptophyta</taxon>
        <taxon>Embryophyta</taxon>
        <taxon>Tracheophyta</taxon>
        <taxon>Spermatophyta</taxon>
        <taxon>Magnoliopsida</taxon>
        <taxon>eudicotyledons</taxon>
        <taxon>Gunneridae</taxon>
        <taxon>Pentapetalae</taxon>
        <taxon>asterids</taxon>
        <taxon>Ericales</taxon>
        <taxon>Actinidiaceae</taxon>
        <taxon>Actinidia</taxon>
    </lineage>
</organism>
<evidence type="ECO:0000313" key="14">
    <source>
        <dbReference type="EMBL" id="PSS32936.1"/>
    </source>
</evidence>
<evidence type="ECO:0000313" key="15">
    <source>
        <dbReference type="Proteomes" id="UP000241394"/>
    </source>
</evidence>
<dbReference type="GO" id="GO:0000976">
    <property type="term" value="F:transcription cis-regulatory region binding"/>
    <property type="evidence" value="ECO:0007669"/>
    <property type="project" value="UniProtKB-ARBA"/>
</dbReference>
<feature type="region of interest" description="Disordered" evidence="11">
    <location>
        <begin position="540"/>
        <end position="571"/>
    </location>
</feature>
<evidence type="ECO:0000256" key="2">
    <source>
        <dbReference type="ARBA" id="ARBA00004167"/>
    </source>
</evidence>
<name>A0A2R6RSD0_ACTCC</name>
<dbReference type="STRING" id="1590841.A0A2R6RSD0"/>
<evidence type="ECO:0000256" key="12">
    <source>
        <dbReference type="SAM" id="Phobius"/>
    </source>
</evidence>
<keyword evidence="7 12" id="KW-0472">Membrane</keyword>
<evidence type="ECO:0000256" key="1">
    <source>
        <dbReference type="ARBA" id="ARBA00004123"/>
    </source>
</evidence>
<proteinExistence type="predicted"/>
<keyword evidence="3 12" id="KW-0812">Transmembrane</keyword>
<feature type="compositionally biased region" description="Polar residues" evidence="11">
    <location>
        <begin position="540"/>
        <end position="559"/>
    </location>
</feature>
<dbReference type="InterPro" id="IPR036093">
    <property type="entry name" value="NAC_dom_sf"/>
</dbReference>
<dbReference type="GO" id="GO:0005634">
    <property type="term" value="C:nucleus"/>
    <property type="evidence" value="ECO:0007669"/>
    <property type="project" value="UniProtKB-SubCell"/>
</dbReference>
<evidence type="ECO:0000256" key="5">
    <source>
        <dbReference type="ARBA" id="ARBA00023015"/>
    </source>
</evidence>
<protein>
    <submittedName>
        <fullName evidence="14">NAC domain-containing protein</fullName>
    </submittedName>
</protein>
<feature type="region of interest" description="Disordered" evidence="11">
    <location>
        <begin position="402"/>
        <end position="428"/>
    </location>
</feature>
<evidence type="ECO:0000256" key="3">
    <source>
        <dbReference type="ARBA" id="ARBA00022692"/>
    </source>
</evidence>
<dbReference type="EMBL" id="NKQK01000003">
    <property type="protein sequence ID" value="PSS32936.1"/>
    <property type="molecule type" value="Genomic_DNA"/>
</dbReference>
<dbReference type="OMA" id="ENHEAKP"/>
<dbReference type="FunCoup" id="A0A2R6RSD0">
    <property type="interactions" value="2327"/>
</dbReference>
<evidence type="ECO:0000259" key="13">
    <source>
        <dbReference type="PROSITE" id="PS51005"/>
    </source>
</evidence>
<dbReference type="Proteomes" id="UP000241394">
    <property type="component" value="Chromosome LG3"/>
</dbReference>
<dbReference type="PANTHER" id="PTHR31744">
    <property type="entry name" value="PROTEIN CUP-SHAPED COTYLEDON 2-RELATED"/>
    <property type="match status" value="1"/>
</dbReference>
<evidence type="ECO:0000256" key="9">
    <source>
        <dbReference type="ARBA" id="ARBA00023163"/>
    </source>
</evidence>
<keyword evidence="15" id="KW-1185">Reference proteome</keyword>
<keyword evidence="6" id="KW-0238">DNA-binding</keyword>
<dbReference type="Gene3D" id="2.170.150.80">
    <property type="entry name" value="NAC domain"/>
    <property type="match status" value="1"/>
</dbReference>
<sequence>MAVLPLKSLPVGYRFRPTDEELINHYLRSKINGDEDAVSVILEVDVCKQEPWDLPDKSLIETNDDEWFFFCPKDRKYQNGQRLNRATKRGYWKATGKDRTIKSVRGTKVIGMKKTLVFYSGRAPKGNRTNWVIHEYRATTEDLDGTKPGQGSFVICKLIRKHDEKVEEKQEENTEASNCDEVEQTVSSPGTVKSITEDMQSEPVTPLTSIQAEKLSPNSESCLAETSDTTFIADDAGYPPDFELEEMLRQFCDPNQQAPDCDGKIFSPVHVQNLQMQMELGSSYDLHNSFANDMGNEHKGLQFQHGTNEFGSYQNMAVEIDETNYLNIMSIFDKETGSCSESDADVAQAQITKMEAQAPVFKSLSARGYTTTDISNEDHSRNSAFVQNKHLIQSTLAVSSASNQSDDLFNSPEEISSNNNDVGDADSFGTGTGIRIRVRQRGNQASAETSWLQGTAPRRIRLQKKIQVGSVLCGSFSCKEENHEAKPIVAKMEAQAPVFKSLSARGYTTTDISNEDHSRNSAFVQNKHLIQSTLAVSSASNQSDDLFNSPEEISSNNNDVGDADSFGTGTGTGIRIRVRQRGNQASAETSWLQGTAPRRIRLQKKIQVGSVLCGSFSCKEENHEAKPIVAKAEGVDVTTIGASESIDETEDISLSKFSHDTEVAQKLSLKMESTNYSLSGGDKEVPSAALKAAPALSWISSYMHMRGVLVVVGLSVICVSAYIWRCIKF</sequence>
<dbReference type="InParanoid" id="A0A2R6RSD0"/>
<feature type="compositionally biased region" description="Acidic residues" evidence="11">
    <location>
        <begin position="173"/>
        <end position="183"/>
    </location>
</feature>
<dbReference type="PROSITE" id="PS51005">
    <property type="entry name" value="NAC"/>
    <property type="match status" value="1"/>
</dbReference>
<dbReference type="GO" id="GO:0016020">
    <property type="term" value="C:membrane"/>
    <property type="evidence" value="ECO:0007669"/>
    <property type="project" value="UniProtKB-SubCell"/>
</dbReference>
<feature type="compositionally biased region" description="Polar residues" evidence="11">
    <location>
        <begin position="402"/>
        <end position="421"/>
    </location>
</feature>
<dbReference type="PANTHER" id="PTHR31744:SF216">
    <property type="entry name" value="NAC TRANSCRIPTION FACTOR"/>
    <property type="match status" value="1"/>
</dbReference>
<feature type="transmembrane region" description="Helical" evidence="12">
    <location>
        <begin position="703"/>
        <end position="724"/>
    </location>
</feature>
<keyword evidence="4 12" id="KW-1133">Transmembrane helix</keyword>
<dbReference type="SUPFAM" id="SSF101941">
    <property type="entry name" value="NAC domain"/>
    <property type="match status" value="1"/>
</dbReference>
<dbReference type="FunFam" id="2.170.150.80:FF:000002">
    <property type="entry name" value="Nac domain-containing protein 86"/>
    <property type="match status" value="1"/>
</dbReference>
<feature type="region of interest" description="Disordered" evidence="11">
    <location>
        <begin position="167"/>
        <end position="191"/>
    </location>
</feature>
<evidence type="ECO:0000256" key="4">
    <source>
        <dbReference type="ARBA" id="ARBA00022989"/>
    </source>
</evidence>